<dbReference type="InterPro" id="IPR002974">
    <property type="entry name" value="Cyt_P450_E_CYP52_ascomycetes"/>
</dbReference>
<dbReference type="GO" id="GO:0005506">
    <property type="term" value="F:iron ion binding"/>
    <property type="evidence" value="ECO:0007669"/>
    <property type="project" value="InterPro"/>
</dbReference>
<evidence type="ECO:0000256" key="7">
    <source>
        <dbReference type="ARBA" id="ARBA00023033"/>
    </source>
</evidence>
<evidence type="ECO:0000313" key="11">
    <source>
        <dbReference type="Proteomes" id="UP000235672"/>
    </source>
</evidence>
<dbReference type="PANTHER" id="PTHR24287">
    <property type="entry name" value="P450, PUTATIVE (EUROFUNG)-RELATED"/>
    <property type="match status" value="1"/>
</dbReference>
<dbReference type="PANTHER" id="PTHR24287:SF1">
    <property type="entry name" value="P450, PUTATIVE (EUROFUNG)-RELATED"/>
    <property type="match status" value="1"/>
</dbReference>
<name>A0A2J6QR21_9HELO</name>
<evidence type="ECO:0000256" key="6">
    <source>
        <dbReference type="ARBA" id="ARBA00023004"/>
    </source>
</evidence>
<evidence type="ECO:0000256" key="9">
    <source>
        <dbReference type="RuleBase" id="RU000461"/>
    </source>
</evidence>
<dbReference type="PROSITE" id="PS00086">
    <property type="entry name" value="CYTOCHROME_P450"/>
    <property type="match status" value="1"/>
</dbReference>
<keyword evidence="11" id="KW-1185">Reference proteome</keyword>
<dbReference type="InterPro" id="IPR002402">
    <property type="entry name" value="Cyt_P450_E_grp-II"/>
</dbReference>
<accession>A0A2J6QR21</accession>
<dbReference type="GO" id="GO:0020037">
    <property type="term" value="F:heme binding"/>
    <property type="evidence" value="ECO:0007669"/>
    <property type="project" value="InterPro"/>
</dbReference>
<dbReference type="InterPro" id="IPR001128">
    <property type="entry name" value="Cyt_P450"/>
</dbReference>
<keyword evidence="4 8" id="KW-0479">Metal-binding</keyword>
<proteinExistence type="inferred from homology"/>
<evidence type="ECO:0000256" key="4">
    <source>
        <dbReference type="ARBA" id="ARBA00022723"/>
    </source>
</evidence>
<gene>
    <name evidence="10" type="ORF">NA56DRAFT_640294</name>
</gene>
<dbReference type="Proteomes" id="UP000235672">
    <property type="component" value="Unassembled WGS sequence"/>
</dbReference>
<keyword evidence="5 9" id="KW-0560">Oxidoreductase</keyword>
<comment type="cofactor">
    <cofactor evidence="1 8">
        <name>heme</name>
        <dbReference type="ChEBI" id="CHEBI:30413"/>
    </cofactor>
</comment>
<dbReference type="PRINTS" id="PR00464">
    <property type="entry name" value="EP450II"/>
</dbReference>
<comment type="similarity">
    <text evidence="2 9">Belongs to the cytochrome P450 family.</text>
</comment>
<keyword evidence="6 8" id="KW-0408">Iron</keyword>
<dbReference type="PRINTS" id="PR01239">
    <property type="entry name" value="EP450IICYP52"/>
</dbReference>
<dbReference type="PRINTS" id="PR00385">
    <property type="entry name" value="P450"/>
</dbReference>
<dbReference type="Gene3D" id="1.10.630.10">
    <property type="entry name" value="Cytochrome P450"/>
    <property type="match status" value="1"/>
</dbReference>
<evidence type="ECO:0000256" key="5">
    <source>
        <dbReference type="ARBA" id="ARBA00023002"/>
    </source>
</evidence>
<keyword evidence="7 9" id="KW-0503">Monooxygenase</keyword>
<evidence type="ECO:0000256" key="1">
    <source>
        <dbReference type="ARBA" id="ARBA00001971"/>
    </source>
</evidence>
<evidence type="ECO:0000256" key="3">
    <source>
        <dbReference type="ARBA" id="ARBA00022617"/>
    </source>
</evidence>
<organism evidence="10 11">
    <name type="scientific">Hyaloscypha hepaticicola</name>
    <dbReference type="NCBI Taxonomy" id="2082293"/>
    <lineage>
        <taxon>Eukaryota</taxon>
        <taxon>Fungi</taxon>
        <taxon>Dikarya</taxon>
        <taxon>Ascomycota</taxon>
        <taxon>Pezizomycotina</taxon>
        <taxon>Leotiomycetes</taxon>
        <taxon>Helotiales</taxon>
        <taxon>Hyaloscyphaceae</taxon>
        <taxon>Hyaloscypha</taxon>
    </lineage>
</organism>
<evidence type="ECO:0000313" key="10">
    <source>
        <dbReference type="EMBL" id="PMD28716.1"/>
    </source>
</evidence>
<dbReference type="OrthoDB" id="1470350at2759"/>
<dbReference type="AlphaFoldDB" id="A0A2J6QR21"/>
<protein>
    <submittedName>
        <fullName evidence="10">Cytochrome P450</fullName>
    </submittedName>
</protein>
<reference evidence="10 11" key="1">
    <citation type="submission" date="2016-05" db="EMBL/GenBank/DDBJ databases">
        <title>A degradative enzymes factory behind the ericoid mycorrhizal symbiosis.</title>
        <authorList>
            <consortium name="DOE Joint Genome Institute"/>
            <person name="Martino E."/>
            <person name="Morin E."/>
            <person name="Grelet G."/>
            <person name="Kuo A."/>
            <person name="Kohler A."/>
            <person name="Daghino S."/>
            <person name="Barry K."/>
            <person name="Choi C."/>
            <person name="Cichocki N."/>
            <person name="Clum A."/>
            <person name="Copeland A."/>
            <person name="Hainaut M."/>
            <person name="Haridas S."/>
            <person name="Labutti K."/>
            <person name="Lindquist E."/>
            <person name="Lipzen A."/>
            <person name="Khouja H.-R."/>
            <person name="Murat C."/>
            <person name="Ohm R."/>
            <person name="Olson A."/>
            <person name="Spatafora J."/>
            <person name="Veneault-Fourrey C."/>
            <person name="Henrissat B."/>
            <person name="Grigoriev I."/>
            <person name="Martin F."/>
            <person name="Perotto S."/>
        </authorList>
    </citation>
    <scope>NUCLEOTIDE SEQUENCE [LARGE SCALE GENOMIC DNA]</scope>
    <source>
        <strain evidence="10 11">UAMH 7357</strain>
    </source>
</reference>
<feature type="binding site" description="axial binding residue" evidence="8">
    <location>
        <position position="448"/>
    </location>
    <ligand>
        <name>heme</name>
        <dbReference type="ChEBI" id="CHEBI:30413"/>
    </ligand>
    <ligandPart>
        <name>Fe</name>
        <dbReference type="ChEBI" id="CHEBI:18248"/>
    </ligandPart>
</feature>
<dbReference type="InterPro" id="IPR017972">
    <property type="entry name" value="Cyt_P450_CS"/>
</dbReference>
<dbReference type="CDD" id="cd11063">
    <property type="entry name" value="CYP52"/>
    <property type="match status" value="1"/>
</dbReference>
<evidence type="ECO:0000256" key="2">
    <source>
        <dbReference type="ARBA" id="ARBA00010617"/>
    </source>
</evidence>
<keyword evidence="3 8" id="KW-0349">Heme</keyword>
<dbReference type="InterPro" id="IPR036396">
    <property type="entry name" value="Cyt_P450_sf"/>
</dbReference>
<dbReference type="EMBL" id="KZ613464">
    <property type="protein sequence ID" value="PMD28716.1"/>
    <property type="molecule type" value="Genomic_DNA"/>
</dbReference>
<dbReference type="Pfam" id="PF00067">
    <property type="entry name" value="p450"/>
    <property type="match status" value="1"/>
</dbReference>
<dbReference type="STRING" id="1745343.A0A2J6QR21"/>
<dbReference type="GO" id="GO:0016712">
    <property type="term" value="F:oxidoreductase activity, acting on paired donors, with incorporation or reduction of molecular oxygen, reduced flavin or flavoprotein as one donor, and incorporation of one atom of oxygen"/>
    <property type="evidence" value="ECO:0007669"/>
    <property type="project" value="InterPro"/>
</dbReference>
<dbReference type="InterPro" id="IPR047146">
    <property type="entry name" value="Cyt_P450_E_CYP52_fungi"/>
</dbReference>
<dbReference type="SUPFAM" id="SSF48264">
    <property type="entry name" value="Cytochrome P450"/>
    <property type="match status" value="1"/>
</dbReference>
<sequence>MSIPLFLALGAFALLLLRFLFTSIQYYRFSKAHGCQEPPAMPQLERILGYDRFKHQVAMSKAKQLLPDIARRFEDIGADTFTVVSMGRKFWVTRDPENVKAILATNFKDFGIGERFRSMGALLGQGIFTSDGGLWEHSRALVRPSFTKSQVADLDTFETHIQHLIAKIPKDGSVVDLQALFFQLTLDSATEFLFGESVDVLRSPAGSEQQLFGLAFDYAQMELTKRTRLGPFLWLYRNKDFDIACKRVHNFVDKFVARALEYRRATRAGEKAGNVEEKGKYIFANELALATDDPLQVRAELLNILLAGRDTTAGLLSNTFFVLARRPDIWAKLQVEVDQLEGKRPDYETLRNMKYLKFVLNESLRLYPSVPGNARFANKMTTIPVGGGLDGKSPIVIPKGGTVVYSTYSMHRHKALYGEDAEEYKPERWETLRVGWGYLPFNGGPRICVGQQFALTEAGYTIVRLVQSFERIESRDPTPWLENLHLTLSSGNGTKVALFARS</sequence>
<evidence type="ECO:0000256" key="8">
    <source>
        <dbReference type="PIRSR" id="PIRSR602402-1"/>
    </source>
</evidence>